<dbReference type="Proteomes" id="UP000182486">
    <property type="component" value="Unassembled WGS sequence"/>
</dbReference>
<comment type="caution">
    <text evidence="1">The sequence shown here is derived from an EMBL/GenBank/DDBJ whole genome shotgun (WGS) entry which is preliminary data.</text>
</comment>
<gene>
    <name evidence="1" type="ORF">BG844_09535</name>
</gene>
<organism evidence="1 2">
    <name type="scientific">Couchioplanes caeruleus subsp. caeruleus</name>
    <dbReference type="NCBI Taxonomy" id="56427"/>
    <lineage>
        <taxon>Bacteria</taxon>
        <taxon>Bacillati</taxon>
        <taxon>Actinomycetota</taxon>
        <taxon>Actinomycetes</taxon>
        <taxon>Micromonosporales</taxon>
        <taxon>Micromonosporaceae</taxon>
        <taxon>Couchioplanes</taxon>
    </lineage>
</organism>
<evidence type="ECO:0000313" key="2">
    <source>
        <dbReference type="Proteomes" id="UP000182486"/>
    </source>
</evidence>
<protein>
    <submittedName>
        <fullName evidence="1">Uncharacterized protein</fullName>
    </submittedName>
</protein>
<sequence length="59" mass="7053">MLHADALTVVHHDDTRTHYADVRYTLHREGVRIWTRDGQQDQTDILMTTAYRHRPEPVR</sequence>
<name>A0A1K0FP41_9ACTN</name>
<dbReference type="AlphaFoldDB" id="A0A1K0FP41"/>
<proteinExistence type="predicted"/>
<keyword evidence="2" id="KW-1185">Reference proteome</keyword>
<evidence type="ECO:0000313" key="1">
    <source>
        <dbReference type="EMBL" id="OJF14472.1"/>
    </source>
</evidence>
<dbReference type="RefSeq" id="WP_071804670.1">
    <property type="nucleotide sequence ID" value="NZ_MEIA01000097.1"/>
</dbReference>
<accession>A0A1K0FP41</accession>
<dbReference type="EMBL" id="MEIA01000097">
    <property type="protein sequence ID" value="OJF14472.1"/>
    <property type="molecule type" value="Genomic_DNA"/>
</dbReference>
<reference evidence="1 2" key="1">
    <citation type="submission" date="2016-09" db="EMBL/GenBank/DDBJ databases">
        <title>Couchioplanes caeruleus draft genome sequence.</title>
        <authorList>
            <person name="Sheehan J."/>
            <person name="Caffrey P."/>
        </authorList>
    </citation>
    <scope>NUCLEOTIDE SEQUENCE [LARGE SCALE GENOMIC DNA]</scope>
    <source>
        <strain evidence="1 2">DSM 43634</strain>
    </source>
</reference>